<feature type="transmembrane region" description="Helical" evidence="2">
    <location>
        <begin position="67"/>
        <end position="88"/>
    </location>
</feature>
<evidence type="ECO:0000313" key="3">
    <source>
        <dbReference type="EMBL" id="SEQ23948.1"/>
    </source>
</evidence>
<dbReference type="AlphaFoldDB" id="A0A1H9EG09"/>
<reference evidence="3 4" key="1">
    <citation type="submission" date="2016-10" db="EMBL/GenBank/DDBJ databases">
        <authorList>
            <person name="de Groot N.N."/>
        </authorList>
    </citation>
    <scope>NUCLEOTIDE SEQUENCE [LARGE SCALE GENOMIC DNA]</scope>
    <source>
        <strain evidence="3 4">CGMCC 4.3519</strain>
    </source>
</reference>
<proteinExistence type="predicted"/>
<keyword evidence="2" id="KW-1133">Transmembrane helix</keyword>
<evidence type="ECO:0000256" key="1">
    <source>
        <dbReference type="SAM" id="MobiDB-lite"/>
    </source>
</evidence>
<organism evidence="3 4">
    <name type="scientific">Streptomyces radiopugnans</name>
    <dbReference type="NCBI Taxonomy" id="403935"/>
    <lineage>
        <taxon>Bacteria</taxon>
        <taxon>Bacillati</taxon>
        <taxon>Actinomycetota</taxon>
        <taxon>Actinomycetes</taxon>
        <taxon>Kitasatosporales</taxon>
        <taxon>Streptomycetaceae</taxon>
        <taxon>Streptomyces</taxon>
    </lineage>
</organism>
<keyword evidence="2" id="KW-0472">Membrane</keyword>
<protein>
    <submittedName>
        <fullName evidence="3">Uncharacterized protein</fullName>
    </submittedName>
</protein>
<dbReference type="Proteomes" id="UP000199055">
    <property type="component" value="Unassembled WGS sequence"/>
</dbReference>
<sequence>MSTLPPRPAEPPESVPEPEPAREAAPVPEAGAEAAQALPAGPPPPPPADAPPAAHVQDRPHHRGRTALLLACAALLGTVGGLAGGYTVQADRAPTPLPPLSQAELSYPKKPLPEGEGPEPLTAEEDRRVRTDGDLRKLLLDRPKGARESEMKSESDGWLSLSGYARQFESPSRMFTYLADENLRRIATAAWRPSARRTVSVRLVQFREEKRRSALDHTENQQSYMSFDSHAGNEGSALKGSGNGRYYTFDRPDRRPGYLPMYRARAIAQRGDIMMDIWIYDTKPIAERDIRSLAERQLERL</sequence>
<dbReference type="RefSeq" id="WP_281250767.1">
    <property type="nucleotide sequence ID" value="NZ_FOET01000005.1"/>
</dbReference>
<evidence type="ECO:0000313" key="4">
    <source>
        <dbReference type="Proteomes" id="UP000199055"/>
    </source>
</evidence>
<gene>
    <name evidence="3" type="ORF">SAMN05216481_10573</name>
</gene>
<evidence type="ECO:0000256" key="2">
    <source>
        <dbReference type="SAM" id="Phobius"/>
    </source>
</evidence>
<keyword evidence="2" id="KW-0812">Transmembrane</keyword>
<dbReference type="STRING" id="403935.SAMN05216481_10573"/>
<feature type="compositionally biased region" description="Pro residues" evidence="1">
    <location>
        <begin position="40"/>
        <end position="50"/>
    </location>
</feature>
<feature type="region of interest" description="Disordered" evidence="1">
    <location>
        <begin position="1"/>
        <end position="62"/>
    </location>
</feature>
<feature type="compositionally biased region" description="Low complexity" evidence="1">
    <location>
        <begin position="23"/>
        <end position="39"/>
    </location>
</feature>
<feature type="compositionally biased region" description="Pro residues" evidence="1">
    <location>
        <begin position="1"/>
        <end position="18"/>
    </location>
</feature>
<keyword evidence="4" id="KW-1185">Reference proteome</keyword>
<name>A0A1H9EG09_9ACTN</name>
<feature type="region of interest" description="Disordered" evidence="1">
    <location>
        <begin position="93"/>
        <end position="127"/>
    </location>
</feature>
<dbReference type="EMBL" id="FOET01000005">
    <property type="protein sequence ID" value="SEQ23948.1"/>
    <property type="molecule type" value="Genomic_DNA"/>
</dbReference>
<accession>A0A1H9EG09</accession>